<evidence type="ECO:0000313" key="2">
    <source>
        <dbReference type="Proteomes" id="UP001228049"/>
    </source>
</evidence>
<protein>
    <submittedName>
        <fullName evidence="1">Light-independent protochlorophyllide reductase subunit B</fullName>
    </submittedName>
</protein>
<sequence length="96" mass="10693">MFRLIHLAIEELKGPAGLDQSGVSLFKTPGAIDEMWVGQQRHLECIQDPPGMIMYRVARTTTINGVDLPYYKSLRGSNSLEGFHKSLPHMIPGTQV</sequence>
<dbReference type="EMBL" id="JASDAP010000017">
    <property type="protein sequence ID" value="KAK1889497.1"/>
    <property type="molecule type" value="Genomic_DNA"/>
</dbReference>
<evidence type="ECO:0000313" key="1">
    <source>
        <dbReference type="EMBL" id="KAK1889497.1"/>
    </source>
</evidence>
<dbReference type="Proteomes" id="UP001228049">
    <property type="component" value="Unassembled WGS sequence"/>
</dbReference>
<organism evidence="1 2">
    <name type="scientific">Dissostichus eleginoides</name>
    <name type="common">Patagonian toothfish</name>
    <name type="synonym">Dissostichus amissus</name>
    <dbReference type="NCBI Taxonomy" id="100907"/>
    <lineage>
        <taxon>Eukaryota</taxon>
        <taxon>Metazoa</taxon>
        <taxon>Chordata</taxon>
        <taxon>Craniata</taxon>
        <taxon>Vertebrata</taxon>
        <taxon>Euteleostomi</taxon>
        <taxon>Actinopterygii</taxon>
        <taxon>Neopterygii</taxon>
        <taxon>Teleostei</taxon>
        <taxon>Neoteleostei</taxon>
        <taxon>Acanthomorphata</taxon>
        <taxon>Eupercaria</taxon>
        <taxon>Perciformes</taxon>
        <taxon>Notothenioidei</taxon>
        <taxon>Nototheniidae</taxon>
        <taxon>Dissostichus</taxon>
    </lineage>
</organism>
<name>A0AAD9BSD2_DISEL</name>
<dbReference type="PANTHER" id="PTHR47773:SF1">
    <property type="entry name" value="C2H2-TYPE DOMAIN-CONTAINING PROTEIN"/>
    <property type="match status" value="1"/>
</dbReference>
<gene>
    <name evidence="1" type="ORF">KUDE01_014173</name>
</gene>
<proteinExistence type="predicted"/>
<dbReference type="PANTHER" id="PTHR47773">
    <property type="entry name" value="SI:DKEY-9I5.2-RELATED"/>
    <property type="match status" value="1"/>
</dbReference>
<dbReference type="AlphaFoldDB" id="A0AAD9BSD2"/>
<keyword evidence="2" id="KW-1185">Reference proteome</keyword>
<accession>A0AAD9BSD2</accession>
<reference evidence="1" key="1">
    <citation type="submission" date="2023-04" db="EMBL/GenBank/DDBJ databases">
        <title>Chromosome-level genome of Chaenocephalus aceratus.</title>
        <authorList>
            <person name="Park H."/>
        </authorList>
    </citation>
    <scope>NUCLEOTIDE SEQUENCE</scope>
    <source>
        <strain evidence="1">DE</strain>
        <tissue evidence="1">Muscle</tissue>
    </source>
</reference>
<comment type="caution">
    <text evidence="1">The sequence shown here is derived from an EMBL/GenBank/DDBJ whole genome shotgun (WGS) entry which is preliminary data.</text>
</comment>